<reference evidence="1 2" key="1">
    <citation type="submission" date="2022-01" db="EMBL/GenBank/DDBJ databases">
        <title>Octadecabacter sp. nov., isolated from a marine alga.</title>
        <authorList>
            <person name="Jin M.S."/>
            <person name="Kim H.M."/>
            <person name="Han D.M."/>
            <person name="Jung J.J."/>
            <person name="Jeon C.O."/>
        </authorList>
    </citation>
    <scope>NUCLEOTIDE SEQUENCE [LARGE SCALE GENOMIC DNA]</scope>
    <source>
        <strain evidence="1 2">G9-8</strain>
    </source>
</reference>
<dbReference type="EMBL" id="JAKGAQ010000006">
    <property type="protein sequence ID" value="MCF2872895.1"/>
    <property type="molecule type" value="Genomic_DNA"/>
</dbReference>
<accession>A0ABS9D2N4</accession>
<evidence type="ECO:0000313" key="2">
    <source>
        <dbReference type="Proteomes" id="UP001200557"/>
    </source>
</evidence>
<dbReference type="RefSeq" id="WP_235227227.1">
    <property type="nucleotide sequence ID" value="NZ_JAKGAQ010000006.1"/>
</dbReference>
<name>A0ABS9D2N4_9RHOB</name>
<sequence length="125" mass="13563">MLKSSEDAFNLLERLGASPRLIKHLELVGEVGGEVISKLDDLGVHYDKTFIQIGIAVHDAGKIVHPNELEKGGNLHEAAGEKLLLEQGVDAKIARCCRSHAQYASMSVSFEELVIALADTLWKGS</sequence>
<protein>
    <recommendedName>
        <fullName evidence="3">HD domain-containing protein</fullName>
    </recommendedName>
</protein>
<organism evidence="1 2">
    <name type="scientific">Octadecabacter dasysiphoniae</name>
    <dbReference type="NCBI Taxonomy" id="2909341"/>
    <lineage>
        <taxon>Bacteria</taxon>
        <taxon>Pseudomonadati</taxon>
        <taxon>Pseudomonadota</taxon>
        <taxon>Alphaproteobacteria</taxon>
        <taxon>Rhodobacterales</taxon>
        <taxon>Roseobacteraceae</taxon>
        <taxon>Octadecabacter</taxon>
    </lineage>
</organism>
<evidence type="ECO:0008006" key="3">
    <source>
        <dbReference type="Google" id="ProtNLM"/>
    </source>
</evidence>
<keyword evidence="2" id="KW-1185">Reference proteome</keyword>
<dbReference type="SUPFAM" id="SSF109604">
    <property type="entry name" value="HD-domain/PDEase-like"/>
    <property type="match status" value="1"/>
</dbReference>
<gene>
    <name evidence="1" type="ORF">L0664_17650</name>
</gene>
<proteinExistence type="predicted"/>
<comment type="caution">
    <text evidence="1">The sequence shown here is derived from an EMBL/GenBank/DDBJ whole genome shotgun (WGS) entry which is preliminary data.</text>
</comment>
<dbReference type="Proteomes" id="UP001200557">
    <property type="component" value="Unassembled WGS sequence"/>
</dbReference>
<evidence type="ECO:0000313" key="1">
    <source>
        <dbReference type="EMBL" id="MCF2872895.1"/>
    </source>
</evidence>